<feature type="region of interest" description="Disordered" evidence="1">
    <location>
        <begin position="58"/>
        <end position="91"/>
    </location>
</feature>
<dbReference type="FunCoup" id="W3XMI0">
    <property type="interactions" value="206"/>
</dbReference>
<evidence type="ECO:0008006" key="4">
    <source>
        <dbReference type="Google" id="ProtNLM"/>
    </source>
</evidence>
<protein>
    <recommendedName>
        <fullName evidence="4">54S ribosomal protein L28</fullName>
    </recommendedName>
</protein>
<name>W3XMI0_PESFW</name>
<keyword evidence="3" id="KW-1185">Reference proteome</keyword>
<dbReference type="HOGENOM" id="CLU_090382_1_0_1"/>
<dbReference type="EMBL" id="KI912109">
    <property type="protein sequence ID" value="ETS86491.1"/>
    <property type="molecule type" value="Genomic_DNA"/>
</dbReference>
<dbReference type="GO" id="GO:0032543">
    <property type="term" value="P:mitochondrial translation"/>
    <property type="evidence" value="ECO:0007669"/>
    <property type="project" value="InterPro"/>
</dbReference>
<dbReference type="PANTHER" id="PTHR39150:SF1">
    <property type="entry name" value="LARGE RIBOSOMAL SUBUNIT PROTEIN ML40"/>
    <property type="match status" value="1"/>
</dbReference>
<dbReference type="eggNOG" id="KOG4778">
    <property type="taxonomic scope" value="Eukaryota"/>
</dbReference>
<dbReference type="Proteomes" id="UP000030651">
    <property type="component" value="Unassembled WGS sequence"/>
</dbReference>
<dbReference type="PANTHER" id="PTHR39150">
    <property type="entry name" value="54S RIBOSOMAL PROTEIN L28, MITOCHONDRIAL"/>
    <property type="match status" value="1"/>
</dbReference>
<accession>W3XMI0</accession>
<dbReference type="RefSeq" id="XP_007827091.1">
    <property type="nucleotide sequence ID" value="XM_007828900.1"/>
</dbReference>
<gene>
    <name evidence="2" type="ORF">PFICI_00319</name>
</gene>
<organism evidence="2 3">
    <name type="scientific">Pestalotiopsis fici (strain W106-1 / CGMCC3.15140)</name>
    <dbReference type="NCBI Taxonomy" id="1229662"/>
    <lineage>
        <taxon>Eukaryota</taxon>
        <taxon>Fungi</taxon>
        <taxon>Dikarya</taxon>
        <taxon>Ascomycota</taxon>
        <taxon>Pezizomycotina</taxon>
        <taxon>Sordariomycetes</taxon>
        <taxon>Xylariomycetidae</taxon>
        <taxon>Amphisphaeriales</taxon>
        <taxon>Sporocadaceae</taxon>
        <taxon>Pestalotiopsis</taxon>
    </lineage>
</organism>
<dbReference type="AlphaFoldDB" id="W3XMI0"/>
<dbReference type="GO" id="GO:0003735">
    <property type="term" value="F:structural constituent of ribosome"/>
    <property type="evidence" value="ECO:0007669"/>
    <property type="project" value="InterPro"/>
</dbReference>
<reference evidence="3" key="1">
    <citation type="journal article" date="2015" name="BMC Genomics">
        <title>Genomic and transcriptomic analysis of the endophytic fungus Pestalotiopsis fici reveals its lifestyle and high potential for synthesis of natural products.</title>
        <authorList>
            <person name="Wang X."/>
            <person name="Zhang X."/>
            <person name="Liu L."/>
            <person name="Xiang M."/>
            <person name="Wang W."/>
            <person name="Sun X."/>
            <person name="Che Y."/>
            <person name="Guo L."/>
            <person name="Liu G."/>
            <person name="Guo L."/>
            <person name="Wang C."/>
            <person name="Yin W.B."/>
            <person name="Stadler M."/>
            <person name="Zhang X."/>
            <person name="Liu X."/>
        </authorList>
    </citation>
    <scope>NUCLEOTIDE SEQUENCE [LARGE SCALE GENOMIC DNA]</scope>
    <source>
        <strain evidence="3">W106-1 / CGMCC3.15140</strain>
    </source>
</reference>
<dbReference type="InParanoid" id="W3XMI0"/>
<dbReference type="GeneID" id="19265332"/>
<dbReference type="GO" id="GO:0005739">
    <property type="term" value="C:mitochondrion"/>
    <property type="evidence" value="ECO:0007669"/>
    <property type="project" value="GOC"/>
</dbReference>
<evidence type="ECO:0000313" key="2">
    <source>
        <dbReference type="EMBL" id="ETS86491.1"/>
    </source>
</evidence>
<evidence type="ECO:0000256" key="1">
    <source>
        <dbReference type="SAM" id="MobiDB-lite"/>
    </source>
</evidence>
<sequence length="202" mass="22590">MGPLSLNSLFSRLRVSPVPQAIVSSPAATATSLLNNSSRTTAAAAAVRPFTSTPCAAAKAASGKGAKGSSKPAKRKKKDKGAAPDPRIRNLKLSMPRKVPAPLRFARNRHLRHWTIHRAWLLWQRKEREREEKELMRMYQSMASTAEELRHTSGPGTKDEGYLYRVAMEKKGLFGHKAIPIEYARPQTETPARVAWNHEWTR</sequence>
<dbReference type="STRING" id="1229662.W3XMI0"/>
<evidence type="ECO:0000313" key="3">
    <source>
        <dbReference type="Proteomes" id="UP000030651"/>
    </source>
</evidence>
<dbReference type="OrthoDB" id="2098203at2759"/>
<dbReference type="InterPro" id="IPR042831">
    <property type="entry name" value="Ribosomal_mL40_fung"/>
</dbReference>
<proteinExistence type="predicted"/>
<feature type="compositionally biased region" description="Low complexity" evidence="1">
    <location>
        <begin position="58"/>
        <end position="71"/>
    </location>
</feature>
<dbReference type="OMA" id="FTDMFPI"/>
<dbReference type="Gene3D" id="6.10.250.3440">
    <property type="match status" value="1"/>
</dbReference>
<dbReference type="KEGG" id="pfy:PFICI_00319"/>